<evidence type="ECO:0000256" key="1">
    <source>
        <dbReference type="SAM" id="MobiDB-lite"/>
    </source>
</evidence>
<feature type="region of interest" description="Disordered" evidence="1">
    <location>
        <begin position="362"/>
        <end position="386"/>
    </location>
</feature>
<dbReference type="PANTHER" id="PTHR16779:SF1">
    <property type="entry name" value="BETA-1,4-MANNOSYLTRANSFERASE EGH"/>
    <property type="match status" value="1"/>
</dbReference>
<organism evidence="4 5">
    <name type="scientific">Salinirubellus salinus</name>
    <dbReference type="NCBI Taxonomy" id="1364945"/>
    <lineage>
        <taxon>Archaea</taxon>
        <taxon>Methanobacteriati</taxon>
        <taxon>Methanobacteriota</taxon>
        <taxon>Stenosarchaea group</taxon>
        <taxon>Halobacteria</taxon>
        <taxon>Halobacteriales</taxon>
        <taxon>Natronomonadaceae</taxon>
        <taxon>Salinirubellus</taxon>
    </lineage>
</organism>
<evidence type="ECO:0000313" key="4">
    <source>
        <dbReference type="EMBL" id="UWM56978.1"/>
    </source>
</evidence>
<proteinExistence type="predicted"/>
<dbReference type="InterPro" id="IPR029044">
    <property type="entry name" value="Nucleotide-diphossugar_trans"/>
</dbReference>
<dbReference type="GO" id="GO:0005737">
    <property type="term" value="C:cytoplasm"/>
    <property type="evidence" value="ECO:0007669"/>
    <property type="project" value="TreeGrafter"/>
</dbReference>
<feature type="transmembrane region" description="Helical" evidence="2">
    <location>
        <begin position="331"/>
        <end position="355"/>
    </location>
</feature>
<feature type="domain" description="Glycosyltransferase 2-like" evidence="3">
    <location>
        <begin position="122"/>
        <end position="317"/>
    </location>
</feature>
<dbReference type="EMBL" id="CP104004">
    <property type="protein sequence ID" value="UWM56978.1"/>
    <property type="molecule type" value="Genomic_DNA"/>
</dbReference>
<keyword evidence="2" id="KW-0472">Membrane</keyword>
<keyword evidence="5" id="KW-1185">Reference proteome</keyword>
<keyword evidence="2" id="KW-0812">Transmembrane</keyword>
<dbReference type="PANTHER" id="PTHR16779">
    <property type="entry name" value="BETA-1,4-MANNOSYLTRANSFERASE EGH"/>
    <property type="match status" value="1"/>
</dbReference>
<dbReference type="Proteomes" id="UP001057580">
    <property type="component" value="Plasmid unnamed1"/>
</dbReference>
<evidence type="ECO:0000259" key="3">
    <source>
        <dbReference type="Pfam" id="PF13632"/>
    </source>
</evidence>
<name>A0A9E7R9J7_9EURY</name>
<feature type="compositionally biased region" description="Polar residues" evidence="1">
    <location>
        <begin position="373"/>
        <end position="386"/>
    </location>
</feature>
<dbReference type="AlphaFoldDB" id="A0A9E7R9J7"/>
<accession>A0A9E7R9J7</accession>
<geneLocation type="plasmid" evidence="4 5">
    <name>unnamed1</name>
</geneLocation>
<evidence type="ECO:0000256" key="2">
    <source>
        <dbReference type="SAM" id="Phobius"/>
    </source>
</evidence>
<dbReference type="KEGG" id="ssai:N0B31_22290"/>
<feature type="transmembrane region" description="Helical" evidence="2">
    <location>
        <begin position="298"/>
        <end position="319"/>
    </location>
</feature>
<dbReference type="GO" id="GO:0019187">
    <property type="term" value="F:beta-1,4-mannosyltransferase activity"/>
    <property type="evidence" value="ECO:0007669"/>
    <property type="project" value="InterPro"/>
</dbReference>
<dbReference type="GeneID" id="74945214"/>
<feature type="transmembrane region" description="Helical" evidence="2">
    <location>
        <begin position="6"/>
        <end position="28"/>
    </location>
</feature>
<keyword evidence="2" id="KW-1133">Transmembrane helix</keyword>
<sequence length="386" mass="43278">MEATDILVSVVLWVVLSLYVAGNLYWVYQVIARVVSYNPPPLEHGGDAVEVRIVTIGNEAVVAETVRNLPTELDRRYVISEEPIDVPGAEVLVVPDEFESEAVNKGRAIEWARQAVPCQREYVLYLDEDSHMTEFDGLPDSDIVQFTEQPRRTTSLLTHLCEINRMGFQIEQRGFQSISIPLYTWGGGVAIRRSIEEQVTWEYPTLIEDTVFTWRAFVNLPEQPSFSVLPEKISGQSPPSLSAMIRQRRRWISGSREDNTLLSLDRVIMYGLRDLSWSVTGVVPLFVILGNLPGVDVFAWQIHRAVSLVLLSFVFLWVAVGVRQVRPTARVAVLSLVLAPMTSVLHSVGALWGLVSPPDSFDVTEKADETSDQEATQRSQPLSTDD</sequence>
<evidence type="ECO:0000313" key="5">
    <source>
        <dbReference type="Proteomes" id="UP001057580"/>
    </source>
</evidence>
<dbReference type="InterPro" id="IPR001173">
    <property type="entry name" value="Glyco_trans_2-like"/>
</dbReference>
<keyword evidence="4" id="KW-0614">Plasmid</keyword>
<reference evidence="4" key="1">
    <citation type="submission" date="2022-09" db="EMBL/GenBank/DDBJ databases">
        <title>Diverse halophilic archaea isolated from saline environments.</title>
        <authorList>
            <person name="Cui H.-L."/>
        </authorList>
    </citation>
    <scope>NUCLEOTIDE SEQUENCE</scope>
    <source>
        <strain evidence="4">ZS-35-S2</strain>
        <plasmid evidence="4">unnamed1</plasmid>
    </source>
</reference>
<gene>
    <name evidence="4" type="ORF">N0B31_22290</name>
</gene>
<protein>
    <submittedName>
        <fullName evidence="4">Glycosyltransferase family 2 protein</fullName>
    </submittedName>
</protein>
<feature type="transmembrane region" description="Helical" evidence="2">
    <location>
        <begin position="275"/>
        <end position="292"/>
    </location>
</feature>
<dbReference type="RefSeq" id="WP_260644089.1">
    <property type="nucleotide sequence ID" value="NZ_CP104004.1"/>
</dbReference>
<dbReference type="InterPro" id="IPR027389">
    <property type="entry name" value="B_mannosylTrfase_Bre-3/Egh"/>
</dbReference>
<dbReference type="Pfam" id="PF13632">
    <property type="entry name" value="Glyco_trans_2_3"/>
    <property type="match status" value="1"/>
</dbReference>
<dbReference type="SUPFAM" id="SSF53448">
    <property type="entry name" value="Nucleotide-diphospho-sugar transferases"/>
    <property type="match status" value="1"/>
</dbReference>